<feature type="non-terminal residue" evidence="1">
    <location>
        <position position="1"/>
    </location>
</feature>
<dbReference type="EMBL" id="RDQH01000336">
    <property type="protein sequence ID" value="RXH85531.1"/>
    <property type="molecule type" value="Genomic_DNA"/>
</dbReference>
<reference evidence="1 2" key="1">
    <citation type="submission" date="2018-10" db="EMBL/GenBank/DDBJ databases">
        <title>A high-quality apple genome assembly.</title>
        <authorList>
            <person name="Hu J."/>
        </authorList>
    </citation>
    <scope>NUCLEOTIDE SEQUENCE [LARGE SCALE GENOMIC DNA]</scope>
    <source>
        <strain evidence="2">cv. HFTH1</strain>
        <tissue evidence="1">Young leaf</tissue>
    </source>
</reference>
<evidence type="ECO:0000313" key="1">
    <source>
        <dbReference type="EMBL" id="RXH85531.1"/>
    </source>
</evidence>
<organism evidence="1 2">
    <name type="scientific">Malus domestica</name>
    <name type="common">Apple</name>
    <name type="synonym">Pyrus malus</name>
    <dbReference type="NCBI Taxonomy" id="3750"/>
    <lineage>
        <taxon>Eukaryota</taxon>
        <taxon>Viridiplantae</taxon>
        <taxon>Streptophyta</taxon>
        <taxon>Embryophyta</taxon>
        <taxon>Tracheophyta</taxon>
        <taxon>Spermatophyta</taxon>
        <taxon>Magnoliopsida</taxon>
        <taxon>eudicotyledons</taxon>
        <taxon>Gunneridae</taxon>
        <taxon>Pentapetalae</taxon>
        <taxon>rosids</taxon>
        <taxon>fabids</taxon>
        <taxon>Rosales</taxon>
        <taxon>Rosaceae</taxon>
        <taxon>Amygdaloideae</taxon>
        <taxon>Maleae</taxon>
        <taxon>Malus</taxon>
    </lineage>
</organism>
<comment type="caution">
    <text evidence="1">The sequence shown here is derived from an EMBL/GenBank/DDBJ whole genome shotgun (WGS) entry which is preliminary data.</text>
</comment>
<name>A0A498IW38_MALDO</name>
<gene>
    <name evidence="1" type="ORF">DVH24_009352</name>
</gene>
<evidence type="ECO:0000313" key="2">
    <source>
        <dbReference type="Proteomes" id="UP000290289"/>
    </source>
</evidence>
<dbReference type="Proteomes" id="UP000290289">
    <property type="component" value="Chromosome 10"/>
</dbReference>
<protein>
    <submittedName>
        <fullName evidence="1">Uncharacterized protein</fullName>
    </submittedName>
</protein>
<keyword evidence="2" id="KW-1185">Reference proteome</keyword>
<dbReference type="AlphaFoldDB" id="A0A498IW38"/>
<sequence>FVSGNSRATSHWVTHHGTTLATSSLNFGVPTKPEASELPKGLVLGKDGNIDLRITHLGDVEDQWAVSCHILAWASTTSSARLHRSTILLALGPDHTLTVLFLET</sequence>
<proteinExistence type="predicted"/>
<accession>A0A498IW38</accession>